<keyword evidence="2" id="KW-1185">Reference proteome</keyword>
<gene>
    <name evidence="1" type="ORF">M9H77_03211</name>
</gene>
<reference evidence="2" key="1">
    <citation type="journal article" date="2023" name="Nat. Plants">
        <title>Single-cell RNA sequencing provides a high-resolution roadmap for understanding the multicellular compartmentation of specialized metabolism.</title>
        <authorList>
            <person name="Sun S."/>
            <person name="Shen X."/>
            <person name="Li Y."/>
            <person name="Li Y."/>
            <person name="Wang S."/>
            <person name="Li R."/>
            <person name="Zhang H."/>
            <person name="Shen G."/>
            <person name="Guo B."/>
            <person name="Wei J."/>
            <person name="Xu J."/>
            <person name="St-Pierre B."/>
            <person name="Chen S."/>
            <person name="Sun C."/>
        </authorList>
    </citation>
    <scope>NUCLEOTIDE SEQUENCE [LARGE SCALE GENOMIC DNA]</scope>
</reference>
<comment type="caution">
    <text evidence="1">The sequence shown here is derived from an EMBL/GenBank/DDBJ whole genome shotgun (WGS) entry which is preliminary data.</text>
</comment>
<protein>
    <submittedName>
        <fullName evidence="1">Uncharacterized protein</fullName>
    </submittedName>
</protein>
<evidence type="ECO:0000313" key="1">
    <source>
        <dbReference type="EMBL" id="KAI5681983.1"/>
    </source>
</evidence>
<dbReference type="Proteomes" id="UP001060085">
    <property type="component" value="Linkage Group LG01"/>
</dbReference>
<accession>A0ACC0CAH5</accession>
<name>A0ACC0CAH5_CATRO</name>
<organism evidence="1 2">
    <name type="scientific">Catharanthus roseus</name>
    <name type="common">Madagascar periwinkle</name>
    <name type="synonym">Vinca rosea</name>
    <dbReference type="NCBI Taxonomy" id="4058"/>
    <lineage>
        <taxon>Eukaryota</taxon>
        <taxon>Viridiplantae</taxon>
        <taxon>Streptophyta</taxon>
        <taxon>Embryophyta</taxon>
        <taxon>Tracheophyta</taxon>
        <taxon>Spermatophyta</taxon>
        <taxon>Magnoliopsida</taxon>
        <taxon>eudicotyledons</taxon>
        <taxon>Gunneridae</taxon>
        <taxon>Pentapetalae</taxon>
        <taxon>asterids</taxon>
        <taxon>lamiids</taxon>
        <taxon>Gentianales</taxon>
        <taxon>Apocynaceae</taxon>
        <taxon>Rauvolfioideae</taxon>
        <taxon>Vinceae</taxon>
        <taxon>Catharanthinae</taxon>
        <taxon>Catharanthus</taxon>
    </lineage>
</organism>
<dbReference type="EMBL" id="CM044701">
    <property type="protein sequence ID" value="KAI5681983.1"/>
    <property type="molecule type" value="Genomic_DNA"/>
</dbReference>
<sequence length="153" mass="17225">MGSLGHLITSLGFNKSSLEVKISRIFKWSRPPRPTIDSRSYLLLAVGSFKGTNWRCKWLSIGEEQPIANSSLALTIADRLLPAHHLEEHTPPRPEGLTLPLQAGFFIKGGDLRNVWDPIYNQKRIYIKVISEKPQMEVIFLGSSTPLSIINYV</sequence>
<evidence type="ECO:0000313" key="2">
    <source>
        <dbReference type="Proteomes" id="UP001060085"/>
    </source>
</evidence>
<proteinExistence type="predicted"/>